<dbReference type="SUPFAM" id="SSF51126">
    <property type="entry name" value="Pectin lyase-like"/>
    <property type="match status" value="1"/>
</dbReference>
<dbReference type="Gene3D" id="2.160.20.10">
    <property type="entry name" value="Single-stranded right-handed beta-helix, Pectin lyase-like"/>
    <property type="match status" value="1"/>
</dbReference>
<reference evidence="3" key="1">
    <citation type="journal article" date="2012" name="Proc. Natl. Acad. Sci. U.S.A.">
        <title>Antigenic diversity is generated by distinct evolutionary mechanisms in African trypanosome species.</title>
        <authorList>
            <person name="Jackson A.P."/>
            <person name="Berry A."/>
            <person name="Aslett M."/>
            <person name="Allison H.C."/>
            <person name="Burton P."/>
            <person name="Vavrova-Anderson J."/>
            <person name="Brown R."/>
            <person name="Browne H."/>
            <person name="Corton N."/>
            <person name="Hauser H."/>
            <person name="Gamble J."/>
            <person name="Gilderthorp R."/>
            <person name="Marcello L."/>
            <person name="McQuillan J."/>
            <person name="Otto T.D."/>
            <person name="Quail M.A."/>
            <person name="Sanders M.J."/>
            <person name="van Tonder A."/>
            <person name="Ginger M.L."/>
            <person name="Field M.C."/>
            <person name="Barry J.D."/>
            <person name="Hertz-Fowler C."/>
            <person name="Berriman M."/>
        </authorList>
    </citation>
    <scope>NUCLEOTIDE SEQUENCE</scope>
    <source>
        <strain evidence="3">IL3000</strain>
    </source>
</reference>
<dbReference type="InterPro" id="IPR012334">
    <property type="entry name" value="Pectin_lyas_fold"/>
</dbReference>
<proteinExistence type="predicted"/>
<protein>
    <recommendedName>
        <fullName evidence="2">Right handed beta helix domain-containing protein</fullName>
    </recommendedName>
</protein>
<dbReference type="EMBL" id="HE575317">
    <property type="protein sequence ID" value="CCC90043.1"/>
    <property type="molecule type" value="Genomic_DNA"/>
</dbReference>
<dbReference type="InterPro" id="IPR039448">
    <property type="entry name" value="Beta_helix"/>
</dbReference>
<dbReference type="Pfam" id="PF13229">
    <property type="entry name" value="Beta_helix"/>
    <property type="match status" value="1"/>
</dbReference>
<feature type="domain" description="Right handed beta helix" evidence="2">
    <location>
        <begin position="268"/>
        <end position="443"/>
    </location>
</feature>
<feature type="compositionally biased region" description="Basic and acidic residues" evidence="1">
    <location>
        <begin position="205"/>
        <end position="214"/>
    </location>
</feature>
<dbReference type="InterPro" id="IPR011050">
    <property type="entry name" value="Pectin_lyase_fold/virulence"/>
</dbReference>
<organism evidence="3">
    <name type="scientific">Trypanosoma congolense (strain IL3000)</name>
    <dbReference type="NCBI Taxonomy" id="1068625"/>
    <lineage>
        <taxon>Eukaryota</taxon>
        <taxon>Discoba</taxon>
        <taxon>Euglenozoa</taxon>
        <taxon>Kinetoplastea</taxon>
        <taxon>Metakinetoplastina</taxon>
        <taxon>Trypanosomatida</taxon>
        <taxon>Trypanosomatidae</taxon>
        <taxon>Trypanosoma</taxon>
        <taxon>Nannomonas</taxon>
    </lineage>
</organism>
<evidence type="ECO:0000256" key="1">
    <source>
        <dbReference type="SAM" id="MobiDB-lite"/>
    </source>
</evidence>
<dbReference type="VEuPathDB" id="TriTrypDB:TcIL3000_4_1280"/>
<feature type="region of interest" description="Disordered" evidence="1">
    <location>
        <begin position="106"/>
        <end position="127"/>
    </location>
</feature>
<sequence length="481" mass="52687">MPPKRAASRKKKKEVLPDPQTLPNGNCNYYIGAWSINKDIDALTTICHSVVEKHTQSDGEVSPLPKTVVLIPPATLGNASTHYAVEVADKLHVESIRHSSLTVLDTKPAADGEGGGVAAAEDNTEHSPRANEFALNDQHTAEQNEFSSLLVGARSAGASEAAREVVIQGTVHIEGIVPRIVIKPDLPEPPVVPKQRKGKSQKNSKQKEEEQKRLEEEAKMYEEKVQKAVAAAQKEEEYRMQFAHPDRWPKVQFTNVTFGGQVIVAHAHVKFYNCCFSLADKNSTQLLVAQYCRVECNKCSFENANKGCVYGWPMSELTLTNCSFRGRGVGNALDTLTGAKRGSREAATSSVGLHTDDSKVFISDSEFASLGTGILLRGTYPGSSGERPLVSINKCRVDNIYAAGAILDGVNGAQLLNNHFEDCEYYALDCVRGKGIQVYKNTILSKVRVQKGAQVKFMHNESGTHPLDVQEVENPNWQPVY</sequence>
<evidence type="ECO:0000313" key="3">
    <source>
        <dbReference type="EMBL" id="CCC90043.1"/>
    </source>
</evidence>
<accession>G0UKY8</accession>
<feature type="region of interest" description="Disordered" evidence="1">
    <location>
        <begin position="184"/>
        <end position="214"/>
    </location>
</feature>
<name>G0UKY8_TRYCI</name>
<dbReference type="AlphaFoldDB" id="G0UKY8"/>
<feature type="compositionally biased region" description="Basic residues" evidence="1">
    <location>
        <begin position="194"/>
        <end position="204"/>
    </location>
</feature>
<gene>
    <name evidence="3" type="ORF">TCIL3000_4_1280</name>
</gene>
<evidence type="ECO:0000259" key="2">
    <source>
        <dbReference type="Pfam" id="PF13229"/>
    </source>
</evidence>